<name>A0A0F9J5Q1_9ZZZZ</name>
<protein>
    <submittedName>
        <fullName evidence="1">Uncharacterized protein</fullName>
    </submittedName>
</protein>
<dbReference type="EMBL" id="LAZR01017245">
    <property type="protein sequence ID" value="KKM01231.1"/>
    <property type="molecule type" value="Genomic_DNA"/>
</dbReference>
<comment type="caution">
    <text evidence="1">The sequence shown here is derived from an EMBL/GenBank/DDBJ whole genome shotgun (WGS) entry which is preliminary data.</text>
</comment>
<dbReference type="AlphaFoldDB" id="A0A0F9J5Q1"/>
<dbReference type="Gene3D" id="4.10.410.40">
    <property type="match status" value="1"/>
</dbReference>
<organism evidence="1">
    <name type="scientific">marine sediment metagenome</name>
    <dbReference type="NCBI Taxonomy" id="412755"/>
    <lineage>
        <taxon>unclassified sequences</taxon>
        <taxon>metagenomes</taxon>
        <taxon>ecological metagenomes</taxon>
    </lineage>
</organism>
<reference evidence="1" key="1">
    <citation type="journal article" date="2015" name="Nature">
        <title>Complex archaea that bridge the gap between prokaryotes and eukaryotes.</title>
        <authorList>
            <person name="Spang A."/>
            <person name="Saw J.H."/>
            <person name="Jorgensen S.L."/>
            <person name="Zaremba-Niedzwiedzka K."/>
            <person name="Martijn J."/>
            <person name="Lind A.E."/>
            <person name="van Eijk R."/>
            <person name="Schleper C."/>
            <person name="Guy L."/>
            <person name="Ettema T.J."/>
        </authorList>
    </citation>
    <scope>NUCLEOTIDE SEQUENCE</scope>
</reference>
<sequence>MALKKFTVGKFEIEAVVLGELVDMTLTVNIAFGDVTKIGTTWEAIIELGRSWEVAVSCNYNPADTAQAALITAYTSGDVAFSSITVFEDASGQHLGSALLTSAVITKAVGSVDKFNATFKGDGALSHTT</sequence>
<evidence type="ECO:0000313" key="1">
    <source>
        <dbReference type="EMBL" id="KKM01231.1"/>
    </source>
</evidence>
<gene>
    <name evidence="1" type="ORF">LCGC14_1796520</name>
</gene>
<proteinExistence type="predicted"/>
<accession>A0A0F9J5Q1</accession>